<dbReference type="EMBL" id="CAFBQP010000056">
    <property type="protein sequence ID" value="CAB5065020.1"/>
    <property type="molecule type" value="Genomic_DNA"/>
</dbReference>
<comment type="subcellular location">
    <subcellularLocation>
        <location evidence="1">Cell membrane</location>
        <topology evidence="1">Multi-pass membrane protein</topology>
    </subcellularLocation>
</comment>
<keyword evidence="2" id="KW-0813">Transport</keyword>
<evidence type="ECO:0000256" key="5">
    <source>
        <dbReference type="ARBA" id="ARBA00022989"/>
    </source>
</evidence>
<dbReference type="SUPFAM" id="SSF161098">
    <property type="entry name" value="MetI-like"/>
    <property type="match status" value="1"/>
</dbReference>
<evidence type="ECO:0000256" key="1">
    <source>
        <dbReference type="ARBA" id="ARBA00004651"/>
    </source>
</evidence>
<dbReference type="EMBL" id="CAEZYY010000032">
    <property type="protein sequence ID" value="CAB4764182.1"/>
    <property type="molecule type" value="Genomic_DNA"/>
</dbReference>
<feature type="domain" description="ABC transmembrane type-1" evidence="8">
    <location>
        <begin position="96"/>
        <end position="281"/>
    </location>
</feature>
<sequence length="301" mass="32885">MSESDSPTRPLTRSRAPVGSAVRSRVLKVMGPTLFLAAFVAGWHLLSANLSPSKKAIVPGPASVFRVGFWNSSNCKVDDAGKVICEYVRGDILHALLQTTKEAAVGLLIASIIGVAIAVLMSQARWVERSVFPWAVALQTIPILALVPFIQIRYGYDFKSRVIVCVVIAVFPILTNTLFGLQSADDGHHDLFTLHGGGRLRRLWKLQFPGAMPAIFTGLRISAGLSVVGAIVGEYFFRRGDPGLGHLIENYRRMQSKFDMPSMFATVIYTCLLGVAVFAIFSVLGTLSTRRWYEPAGTTRD</sequence>
<feature type="transmembrane region" description="Helical" evidence="7">
    <location>
        <begin position="258"/>
        <end position="284"/>
    </location>
</feature>
<keyword evidence="6 7" id="KW-0472">Membrane</keyword>
<evidence type="ECO:0000313" key="9">
    <source>
        <dbReference type="EMBL" id="CAB4695679.1"/>
    </source>
</evidence>
<keyword evidence="5 7" id="KW-1133">Transmembrane helix</keyword>
<dbReference type="PROSITE" id="PS50928">
    <property type="entry name" value="ABC_TM1"/>
    <property type="match status" value="1"/>
</dbReference>
<dbReference type="EMBL" id="CAEZXX010000010">
    <property type="protein sequence ID" value="CAB4695679.1"/>
    <property type="molecule type" value="Genomic_DNA"/>
</dbReference>
<dbReference type="EMBL" id="CAFBLR010000008">
    <property type="protein sequence ID" value="CAB4860423.1"/>
    <property type="molecule type" value="Genomic_DNA"/>
</dbReference>
<feature type="transmembrane region" description="Helical" evidence="7">
    <location>
        <begin position="131"/>
        <end position="150"/>
    </location>
</feature>
<evidence type="ECO:0000256" key="7">
    <source>
        <dbReference type="SAM" id="Phobius"/>
    </source>
</evidence>
<dbReference type="AlphaFoldDB" id="A0A6J6PA44"/>
<proteinExistence type="predicted"/>
<dbReference type="PANTHER" id="PTHR30151">
    <property type="entry name" value="ALKANE SULFONATE ABC TRANSPORTER-RELATED, MEMBRANE SUBUNIT"/>
    <property type="match status" value="1"/>
</dbReference>
<feature type="transmembrane region" description="Helical" evidence="7">
    <location>
        <begin position="214"/>
        <end position="237"/>
    </location>
</feature>
<evidence type="ECO:0000313" key="12">
    <source>
        <dbReference type="EMBL" id="CAB5065020.1"/>
    </source>
</evidence>
<reference evidence="9" key="1">
    <citation type="submission" date="2020-05" db="EMBL/GenBank/DDBJ databases">
        <authorList>
            <person name="Chiriac C."/>
            <person name="Salcher M."/>
            <person name="Ghai R."/>
            <person name="Kavagutti S V."/>
        </authorList>
    </citation>
    <scope>NUCLEOTIDE SEQUENCE</scope>
</reference>
<evidence type="ECO:0000256" key="3">
    <source>
        <dbReference type="ARBA" id="ARBA00022475"/>
    </source>
</evidence>
<dbReference type="InterPro" id="IPR035906">
    <property type="entry name" value="MetI-like_sf"/>
</dbReference>
<feature type="transmembrane region" description="Helical" evidence="7">
    <location>
        <begin position="162"/>
        <end position="181"/>
    </location>
</feature>
<evidence type="ECO:0000256" key="6">
    <source>
        <dbReference type="ARBA" id="ARBA00023136"/>
    </source>
</evidence>
<keyword evidence="3" id="KW-1003">Cell membrane</keyword>
<dbReference type="GO" id="GO:0055085">
    <property type="term" value="P:transmembrane transport"/>
    <property type="evidence" value="ECO:0007669"/>
    <property type="project" value="InterPro"/>
</dbReference>
<feature type="transmembrane region" description="Helical" evidence="7">
    <location>
        <begin position="103"/>
        <end position="125"/>
    </location>
</feature>
<feature type="transmembrane region" description="Helical" evidence="7">
    <location>
        <begin position="29"/>
        <end position="46"/>
    </location>
</feature>
<dbReference type="InterPro" id="IPR000515">
    <property type="entry name" value="MetI-like"/>
</dbReference>
<gene>
    <name evidence="9" type="ORF">UFOPK2602_00280</name>
    <name evidence="10" type="ORF">UFOPK2806_01914</name>
    <name evidence="11" type="ORF">UFOPK3417_00193</name>
    <name evidence="12" type="ORF">UFOPK4306_01501</name>
</gene>
<protein>
    <submittedName>
        <fullName evidence="9">Unannotated protein</fullName>
    </submittedName>
</protein>
<accession>A0A6J6PA44</accession>
<dbReference type="GO" id="GO:0005886">
    <property type="term" value="C:plasma membrane"/>
    <property type="evidence" value="ECO:0007669"/>
    <property type="project" value="UniProtKB-SubCell"/>
</dbReference>
<dbReference type="Gene3D" id="1.10.3720.10">
    <property type="entry name" value="MetI-like"/>
    <property type="match status" value="1"/>
</dbReference>
<evidence type="ECO:0000256" key="2">
    <source>
        <dbReference type="ARBA" id="ARBA00022448"/>
    </source>
</evidence>
<evidence type="ECO:0000313" key="10">
    <source>
        <dbReference type="EMBL" id="CAB4764182.1"/>
    </source>
</evidence>
<evidence type="ECO:0000313" key="11">
    <source>
        <dbReference type="EMBL" id="CAB4860423.1"/>
    </source>
</evidence>
<dbReference type="CDD" id="cd06261">
    <property type="entry name" value="TM_PBP2"/>
    <property type="match status" value="1"/>
</dbReference>
<dbReference type="Pfam" id="PF00528">
    <property type="entry name" value="BPD_transp_1"/>
    <property type="match status" value="1"/>
</dbReference>
<name>A0A6J6PA44_9ZZZZ</name>
<evidence type="ECO:0000256" key="4">
    <source>
        <dbReference type="ARBA" id="ARBA00022692"/>
    </source>
</evidence>
<dbReference type="PANTHER" id="PTHR30151:SF41">
    <property type="entry name" value="ABC TRANSPORTER PERMEASE PROTEIN"/>
    <property type="match status" value="1"/>
</dbReference>
<keyword evidence="4 7" id="KW-0812">Transmembrane</keyword>
<evidence type="ECO:0000259" key="8">
    <source>
        <dbReference type="PROSITE" id="PS50928"/>
    </source>
</evidence>
<organism evidence="9">
    <name type="scientific">freshwater metagenome</name>
    <dbReference type="NCBI Taxonomy" id="449393"/>
    <lineage>
        <taxon>unclassified sequences</taxon>
        <taxon>metagenomes</taxon>
        <taxon>ecological metagenomes</taxon>
    </lineage>
</organism>